<evidence type="ECO:0000256" key="3">
    <source>
        <dbReference type="ARBA" id="ARBA00023125"/>
    </source>
</evidence>
<keyword evidence="9" id="KW-1185">Reference proteome</keyword>
<dbReference type="Proteomes" id="UP000604825">
    <property type="component" value="Unassembled WGS sequence"/>
</dbReference>
<dbReference type="InterPro" id="IPR001005">
    <property type="entry name" value="SANT/Myb"/>
</dbReference>
<keyword evidence="2" id="KW-0805">Transcription regulation</keyword>
<evidence type="ECO:0000313" key="9">
    <source>
        <dbReference type="Proteomes" id="UP000604825"/>
    </source>
</evidence>
<keyword evidence="5" id="KW-0539">Nucleus</keyword>
<evidence type="ECO:0000259" key="7">
    <source>
        <dbReference type="PROSITE" id="PS51294"/>
    </source>
</evidence>
<evidence type="ECO:0000256" key="1">
    <source>
        <dbReference type="ARBA" id="ARBA00004123"/>
    </source>
</evidence>
<dbReference type="InterPro" id="IPR017930">
    <property type="entry name" value="Myb_dom"/>
</dbReference>
<dbReference type="InterPro" id="IPR046955">
    <property type="entry name" value="PHR1-like"/>
</dbReference>
<dbReference type="SUPFAM" id="SSF46689">
    <property type="entry name" value="Homeodomain-like"/>
    <property type="match status" value="1"/>
</dbReference>
<protein>
    <recommendedName>
        <fullName evidence="7">HTH myb-type domain-containing protein</fullName>
    </recommendedName>
</protein>
<accession>A0A811QPE0</accession>
<evidence type="ECO:0000256" key="5">
    <source>
        <dbReference type="ARBA" id="ARBA00023242"/>
    </source>
</evidence>
<feature type="region of interest" description="Disordered" evidence="6">
    <location>
        <begin position="311"/>
        <end position="355"/>
    </location>
</feature>
<dbReference type="NCBIfam" id="TIGR01557">
    <property type="entry name" value="myb_SHAQKYF"/>
    <property type="match status" value="1"/>
</dbReference>
<dbReference type="InterPro" id="IPR006447">
    <property type="entry name" value="Myb_dom_plants"/>
</dbReference>
<name>A0A811QPE0_9POAL</name>
<keyword evidence="4" id="KW-0804">Transcription</keyword>
<keyword evidence="3" id="KW-0238">DNA-binding</keyword>
<proteinExistence type="predicted"/>
<dbReference type="GO" id="GO:0003700">
    <property type="term" value="F:DNA-binding transcription factor activity"/>
    <property type="evidence" value="ECO:0007669"/>
    <property type="project" value="InterPro"/>
</dbReference>
<feature type="domain" description="HTH myb-type" evidence="7">
    <location>
        <begin position="219"/>
        <end position="279"/>
    </location>
</feature>
<gene>
    <name evidence="8" type="ORF">NCGR_LOCUS43746</name>
</gene>
<comment type="caution">
    <text evidence="8">The sequence shown here is derived from an EMBL/GenBank/DDBJ whole genome shotgun (WGS) entry which is preliminary data.</text>
</comment>
<comment type="subcellular location">
    <subcellularLocation>
        <location evidence="1">Nucleus</location>
    </subcellularLocation>
</comment>
<evidence type="ECO:0000256" key="4">
    <source>
        <dbReference type="ARBA" id="ARBA00023163"/>
    </source>
</evidence>
<organism evidence="8 9">
    <name type="scientific">Miscanthus lutarioriparius</name>
    <dbReference type="NCBI Taxonomy" id="422564"/>
    <lineage>
        <taxon>Eukaryota</taxon>
        <taxon>Viridiplantae</taxon>
        <taxon>Streptophyta</taxon>
        <taxon>Embryophyta</taxon>
        <taxon>Tracheophyta</taxon>
        <taxon>Spermatophyta</taxon>
        <taxon>Magnoliopsida</taxon>
        <taxon>Liliopsida</taxon>
        <taxon>Poales</taxon>
        <taxon>Poaceae</taxon>
        <taxon>PACMAD clade</taxon>
        <taxon>Panicoideae</taxon>
        <taxon>Andropogonodae</taxon>
        <taxon>Andropogoneae</taxon>
        <taxon>Saccharinae</taxon>
        <taxon>Miscanthus</taxon>
    </lineage>
</organism>
<evidence type="ECO:0000313" key="8">
    <source>
        <dbReference type="EMBL" id="CAD6260311.1"/>
    </source>
</evidence>
<dbReference type="PANTHER" id="PTHR31499:SF80">
    <property type="entry name" value="HTH MYB-TYPE DOMAIN-CONTAINING PROTEIN"/>
    <property type="match status" value="1"/>
</dbReference>
<reference evidence="8" key="1">
    <citation type="submission" date="2020-10" db="EMBL/GenBank/DDBJ databases">
        <authorList>
            <person name="Han B."/>
            <person name="Lu T."/>
            <person name="Zhao Q."/>
            <person name="Huang X."/>
            <person name="Zhao Y."/>
        </authorList>
    </citation>
    <scope>NUCLEOTIDE SEQUENCE</scope>
</reference>
<dbReference type="GO" id="GO:0005634">
    <property type="term" value="C:nucleus"/>
    <property type="evidence" value="ECO:0007669"/>
    <property type="project" value="UniProtKB-SubCell"/>
</dbReference>
<dbReference type="AlphaFoldDB" id="A0A811QPE0"/>
<dbReference type="Pfam" id="PF00249">
    <property type="entry name" value="Myb_DNA-binding"/>
    <property type="match status" value="1"/>
</dbReference>
<dbReference type="PROSITE" id="PS51294">
    <property type="entry name" value="HTH_MYB"/>
    <property type="match status" value="1"/>
</dbReference>
<dbReference type="FunFam" id="1.10.10.60:FF:000007">
    <property type="entry name" value="Two-component response regulator"/>
    <property type="match status" value="1"/>
</dbReference>
<evidence type="ECO:0000256" key="6">
    <source>
        <dbReference type="SAM" id="MobiDB-lite"/>
    </source>
</evidence>
<dbReference type="PANTHER" id="PTHR31499">
    <property type="entry name" value="MYB FAMILY TRANSCRIPTION FACTOR PHL11"/>
    <property type="match status" value="1"/>
</dbReference>
<dbReference type="GO" id="GO:0003677">
    <property type="term" value="F:DNA binding"/>
    <property type="evidence" value="ECO:0007669"/>
    <property type="project" value="UniProtKB-KW"/>
</dbReference>
<sequence>MPGYGFDETAELECVRQFSGPRISSHDMKLQSLPVVTGAPCSASMAPSSSTLSTVITHGRFTYLTPSTTHSSLSGILPSDMVSYSGLPEQPSGGSFSGLSPEASNCADPLGDGVHNNIGICSVESQQIAGFVRTVNESDARDEWLTSFVNADLDDIITTDITSNCHQMAESAPVPSYPNSKSWQHDEHMVHQSVSVPSEPQQLYPTVSPVATTNAHCPKKAKARMRWTMEMHDRFVDAVNQLGGSESAKPKAILDIMNVEGLTRDQVKSHLQFQIHRSLLENHVLSLHELEQRQTDRRTLHPLPGPAAAWSAAALSAGGSRGVRGEPSNTAAPDDEGGLANQATEVGSPGNEAGA</sequence>
<dbReference type="OrthoDB" id="654460at2759"/>
<dbReference type="Gene3D" id="1.10.10.60">
    <property type="entry name" value="Homeodomain-like"/>
    <property type="match status" value="1"/>
</dbReference>
<dbReference type="EMBL" id="CAJGYO010000011">
    <property type="protein sequence ID" value="CAD6260311.1"/>
    <property type="molecule type" value="Genomic_DNA"/>
</dbReference>
<evidence type="ECO:0000256" key="2">
    <source>
        <dbReference type="ARBA" id="ARBA00023015"/>
    </source>
</evidence>
<dbReference type="InterPro" id="IPR009057">
    <property type="entry name" value="Homeodomain-like_sf"/>
</dbReference>